<dbReference type="PANTHER" id="PTHR33337">
    <property type="entry name" value="GFA DOMAIN-CONTAINING PROTEIN"/>
    <property type="match status" value="1"/>
</dbReference>
<evidence type="ECO:0000256" key="3">
    <source>
        <dbReference type="ARBA" id="ARBA00022833"/>
    </source>
</evidence>
<evidence type="ECO:0000256" key="4">
    <source>
        <dbReference type="ARBA" id="ARBA00023239"/>
    </source>
</evidence>
<dbReference type="Gene3D" id="3.90.1590.10">
    <property type="entry name" value="glutathione-dependent formaldehyde- activating enzyme (gfa)"/>
    <property type="match status" value="1"/>
</dbReference>
<keyword evidence="7" id="KW-1185">Reference proteome</keyword>
<dbReference type="GO" id="GO:0046872">
    <property type="term" value="F:metal ion binding"/>
    <property type="evidence" value="ECO:0007669"/>
    <property type="project" value="UniProtKB-KW"/>
</dbReference>
<dbReference type="PROSITE" id="PS51891">
    <property type="entry name" value="CENP_V_GFA"/>
    <property type="match status" value="1"/>
</dbReference>
<evidence type="ECO:0000256" key="2">
    <source>
        <dbReference type="ARBA" id="ARBA00022723"/>
    </source>
</evidence>
<sequence length="266" mass="29237">MSLPQLSSGIWDLVHIILPHPSVQHWQVKDTGDGGLSTYLPGWPSLDSGCRLEVFSGQQNNTTESHAQVAEDDLSKLPSQLQARCHCGGIEFYITPPDASSLQAWSPFSDLLVPYFSGPGTNPDDVKWWLRDGNTKYLAGTCACKSCRLGCGFPIQTWAFIPKSNIFNTDGSPLAFKGKTVQRYNSSPGVYREFCKVCGANVFWHCDERPELIDVSVGLLRGNGARVVNLLDWAPDRVSFAEMAAQKDLVKLLEDGLAKLSRADCV</sequence>
<reference evidence="6" key="1">
    <citation type="submission" date="2022-12" db="EMBL/GenBank/DDBJ databases">
        <authorList>
            <person name="Petersen C."/>
        </authorList>
    </citation>
    <scope>NUCLEOTIDE SEQUENCE</scope>
    <source>
        <strain evidence="6">IBT 15544</strain>
    </source>
</reference>
<keyword evidence="2" id="KW-0479">Metal-binding</keyword>
<dbReference type="PANTHER" id="PTHR33337:SF40">
    <property type="entry name" value="CENP-V_GFA DOMAIN-CONTAINING PROTEIN-RELATED"/>
    <property type="match status" value="1"/>
</dbReference>
<evidence type="ECO:0000313" key="7">
    <source>
        <dbReference type="Proteomes" id="UP001150904"/>
    </source>
</evidence>
<evidence type="ECO:0000313" key="6">
    <source>
        <dbReference type="EMBL" id="KAJ5204183.1"/>
    </source>
</evidence>
<dbReference type="SUPFAM" id="SSF51316">
    <property type="entry name" value="Mss4-like"/>
    <property type="match status" value="1"/>
</dbReference>
<evidence type="ECO:0000256" key="1">
    <source>
        <dbReference type="ARBA" id="ARBA00005495"/>
    </source>
</evidence>
<organism evidence="6 7">
    <name type="scientific">Penicillium cinerascens</name>
    <dbReference type="NCBI Taxonomy" id="70096"/>
    <lineage>
        <taxon>Eukaryota</taxon>
        <taxon>Fungi</taxon>
        <taxon>Dikarya</taxon>
        <taxon>Ascomycota</taxon>
        <taxon>Pezizomycotina</taxon>
        <taxon>Eurotiomycetes</taxon>
        <taxon>Eurotiomycetidae</taxon>
        <taxon>Eurotiales</taxon>
        <taxon>Aspergillaceae</taxon>
        <taxon>Penicillium</taxon>
    </lineage>
</organism>
<feature type="domain" description="CENP-V/GFA" evidence="5">
    <location>
        <begin position="116"/>
        <end position="234"/>
    </location>
</feature>
<reference evidence="6" key="2">
    <citation type="journal article" date="2023" name="IMA Fungus">
        <title>Comparative genomic study of the Penicillium genus elucidates a diverse pangenome and 15 lateral gene transfer events.</title>
        <authorList>
            <person name="Petersen C."/>
            <person name="Sorensen T."/>
            <person name="Nielsen M.R."/>
            <person name="Sondergaard T.E."/>
            <person name="Sorensen J.L."/>
            <person name="Fitzpatrick D.A."/>
            <person name="Frisvad J.C."/>
            <person name="Nielsen K.L."/>
        </authorList>
    </citation>
    <scope>NUCLEOTIDE SEQUENCE</scope>
    <source>
        <strain evidence="6">IBT 15544</strain>
    </source>
</reference>
<protein>
    <recommendedName>
        <fullName evidence="5">CENP-V/GFA domain-containing protein</fullName>
    </recommendedName>
</protein>
<dbReference type="AlphaFoldDB" id="A0A9W9SZS4"/>
<dbReference type="EMBL" id="JAPQKR010000012">
    <property type="protein sequence ID" value="KAJ5204183.1"/>
    <property type="molecule type" value="Genomic_DNA"/>
</dbReference>
<keyword evidence="3" id="KW-0862">Zinc</keyword>
<dbReference type="RefSeq" id="XP_058308662.1">
    <property type="nucleotide sequence ID" value="XM_058452124.1"/>
</dbReference>
<dbReference type="OrthoDB" id="5422068at2759"/>
<proteinExistence type="inferred from homology"/>
<dbReference type="GO" id="GO:0016846">
    <property type="term" value="F:carbon-sulfur lyase activity"/>
    <property type="evidence" value="ECO:0007669"/>
    <property type="project" value="InterPro"/>
</dbReference>
<comment type="similarity">
    <text evidence="1">Belongs to the Gfa family.</text>
</comment>
<evidence type="ECO:0000259" key="5">
    <source>
        <dbReference type="PROSITE" id="PS51891"/>
    </source>
</evidence>
<dbReference type="GeneID" id="83179425"/>
<name>A0A9W9SZS4_9EURO</name>
<keyword evidence="4" id="KW-0456">Lyase</keyword>
<dbReference type="Pfam" id="PF04828">
    <property type="entry name" value="GFA"/>
    <property type="match status" value="1"/>
</dbReference>
<accession>A0A9W9SZS4</accession>
<dbReference type="InterPro" id="IPR006913">
    <property type="entry name" value="CENP-V/GFA"/>
</dbReference>
<dbReference type="InterPro" id="IPR011057">
    <property type="entry name" value="Mss4-like_sf"/>
</dbReference>
<dbReference type="Proteomes" id="UP001150904">
    <property type="component" value="Unassembled WGS sequence"/>
</dbReference>
<comment type="caution">
    <text evidence="6">The sequence shown here is derived from an EMBL/GenBank/DDBJ whole genome shotgun (WGS) entry which is preliminary data.</text>
</comment>
<gene>
    <name evidence="6" type="ORF">N7498_005062</name>
</gene>